<dbReference type="EMBL" id="JAERRB010000002">
    <property type="protein sequence ID" value="MBL0741078.1"/>
    <property type="molecule type" value="Genomic_DNA"/>
</dbReference>
<dbReference type="RefSeq" id="WP_202008440.1">
    <property type="nucleotide sequence ID" value="NZ_JAERRB010000002.1"/>
</dbReference>
<keyword evidence="2" id="KW-1185">Reference proteome</keyword>
<sequence>MNTPFAAFKRGRSPEKFFGFRSTDKNSISELQNQLTFPQLCEVVDRNSLTIDRFHSRIFYGNPLPKSYQDLGKVEKRFWPFYSATLIHSINWTTLCIRRHKWHISLFIEYRKIFENAFLIGDYEEAEKYLTKIENEVCHSLWSLENRMLLHEFKDSPEHNKTFLSETNKTATGVFTASLAHYLSTRSERNLAVSRFDSDLNIALQKIKGNDAEGHRELYYLRLNRFTYDNYINLKDVLTFDSHNSVIDRYVLLVQLLKMSLSAENIDPATKFFVADRLKYLSNKFLDPSLVSVNALLSKKFTPKSETDVDLSLIDLFTSGLYNECLERLTTKLTQAPSIIEYYVLYVKCFLYSDTSFSLPSTTSCHQNSILETIYQLLARSVDPNEALINLQRSLKNLHSFTIADGIHKFINDETKSNSKWSHFDFMSLSQNNPEIVGFFGDPAVQLTYLKKVLQNYPHSITVKFKLTSFDIQYERLLEGLNIPEIIKKVELGKLLHAKGIYDQAVNLWLEVIDDANSIIPIHELAIEYLFMSYVKLSSFNKAISLYVDTYLKSNFLISRIDLSSIHTRIREKKFRNVVSSIDLPLFYTFTKSDENEVHIAYEKLLNTFNVNRPSQLKADVFSVNTMKWVLFLRYTCSTDTFKHSIHIDGSKDGYSERINVCQVLLFLDKENEQHYKNEIKELSDALIIQEGLQQLDESKIYVNESGLVNFELKEFEGLFNRYRTIANIYKTQKKDALLIFDRRRNNVRLASIDDVVDALTNDQYSSDPLRDAFADIFDVITRKFLFSKFGISAYLSTRIRHGVLLGELRPIFEKSNLIAQRDSHTGDYLPIAHWAKKYQQLTEENSKSMQGSLAKFSEQIDSIILGLLKDSLQIRTEDEHEEGWFDYYFDDTNLSLHAVAARESRDFSEFVRRTLEILWQRTDTNLYKIRNKIQNEVKAKFNQAIETLTSDLQTALHGSSPIFTNINTCLTETDITLNRIASWFNRSGSQTSDFKLDKLIHIVLENISHSYPKRELIITNLNVADINIKGEFYTHFADLFRIFLDNALKHSDQSIDRIDVDIVGKQHENILILSIRNAHSDSQKTVKENLPSNLQANPRKLSTEGKSGFPKAHKIIKSDLKNETNSCEWSHGEDKVFTVRLQISLDNLTA</sequence>
<name>A0ABS1KNL9_9BACT</name>
<protein>
    <recommendedName>
        <fullName evidence="3">ATP-binding protein</fullName>
    </recommendedName>
</protein>
<reference evidence="1 2" key="1">
    <citation type="submission" date="2021-01" db="EMBL/GenBank/DDBJ databases">
        <title>Chryseolinea sp. Jin1 Genome sequencing and assembly.</title>
        <authorList>
            <person name="Kim I."/>
        </authorList>
    </citation>
    <scope>NUCLEOTIDE SEQUENCE [LARGE SCALE GENOMIC DNA]</scope>
    <source>
        <strain evidence="1 2">Jin1</strain>
    </source>
</reference>
<comment type="caution">
    <text evidence="1">The sequence shown here is derived from an EMBL/GenBank/DDBJ whole genome shotgun (WGS) entry which is preliminary data.</text>
</comment>
<evidence type="ECO:0000313" key="2">
    <source>
        <dbReference type="Proteomes" id="UP000613030"/>
    </source>
</evidence>
<evidence type="ECO:0008006" key="3">
    <source>
        <dbReference type="Google" id="ProtNLM"/>
    </source>
</evidence>
<proteinExistence type="predicted"/>
<accession>A0ABS1KNL9</accession>
<dbReference type="Proteomes" id="UP000613030">
    <property type="component" value="Unassembled WGS sequence"/>
</dbReference>
<gene>
    <name evidence="1" type="ORF">JI741_07590</name>
</gene>
<organism evidence="1 2">
    <name type="scientific">Chryseolinea lacunae</name>
    <dbReference type="NCBI Taxonomy" id="2801331"/>
    <lineage>
        <taxon>Bacteria</taxon>
        <taxon>Pseudomonadati</taxon>
        <taxon>Bacteroidota</taxon>
        <taxon>Cytophagia</taxon>
        <taxon>Cytophagales</taxon>
        <taxon>Fulvivirgaceae</taxon>
        <taxon>Chryseolinea</taxon>
    </lineage>
</organism>
<evidence type="ECO:0000313" key="1">
    <source>
        <dbReference type="EMBL" id="MBL0741078.1"/>
    </source>
</evidence>